<proteinExistence type="inferred from homology"/>
<dbReference type="InterPro" id="IPR035906">
    <property type="entry name" value="MetI-like_sf"/>
</dbReference>
<evidence type="ECO:0000256" key="1">
    <source>
        <dbReference type="ARBA" id="ARBA00004651"/>
    </source>
</evidence>
<evidence type="ECO:0000256" key="3">
    <source>
        <dbReference type="ARBA" id="ARBA00022475"/>
    </source>
</evidence>
<keyword evidence="2 7" id="KW-0813">Transport</keyword>
<evidence type="ECO:0000256" key="6">
    <source>
        <dbReference type="ARBA" id="ARBA00023136"/>
    </source>
</evidence>
<evidence type="ECO:0000259" key="8">
    <source>
        <dbReference type="PROSITE" id="PS50928"/>
    </source>
</evidence>
<feature type="transmembrane region" description="Helical" evidence="7">
    <location>
        <begin position="12"/>
        <end position="40"/>
    </location>
</feature>
<dbReference type="STRING" id="218140.BPSY_0486"/>
<dbReference type="SUPFAM" id="SSF161098">
    <property type="entry name" value="MetI-like"/>
    <property type="match status" value="1"/>
</dbReference>
<evidence type="ECO:0000313" key="10">
    <source>
        <dbReference type="Proteomes" id="UP000029050"/>
    </source>
</evidence>
<dbReference type="EMBL" id="JGZI01000007">
    <property type="protein sequence ID" value="KFI83392.1"/>
    <property type="molecule type" value="Genomic_DNA"/>
</dbReference>
<organism evidence="9 10">
    <name type="scientific">Bifidobacterium psychraerophilum</name>
    <dbReference type="NCBI Taxonomy" id="218140"/>
    <lineage>
        <taxon>Bacteria</taxon>
        <taxon>Bacillati</taxon>
        <taxon>Actinomycetota</taxon>
        <taxon>Actinomycetes</taxon>
        <taxon>Bifidobacteriales</taxon>
        <taxon>Bifidobacteriaceae</taxon>
        <taxon>Bifidobacterium</taxon>
    </lineage>
</organism>
<dbReference type="CDD" id="cd06261">
    <property type="entry name" value="TM_PBP2"/>
    <property type="match status" value="1"/>
</dbReference>
<dbReference type="OrthoDB" id="3810889at2"/>
<dbReference type="InterPro" id="IPR050809">
    <property type="entry name" value="UgpAE/MalFG_permease"/>
</dbReference>
<name>A0A087CJE2_9BIFI</name>
<gene>
    <name evidence="9" type="ORF">BPSY_0486</name>
</gene>
<feature type="transmembrane region" description="Helical" evidence="7">
    <location>
        <begin position="108"/>
        <end position="127"/>
    </location>
</feature>
<evidence type="ECO:0000256" key="5">
    <source>
        <dbReference type="ARBA" id="ARBA00022989"/>
    </source>
</evidence>
<evidence type="ECO:0000313" key="9">
    <source>
        <dbReference type="EMBL" id="KFI83392.1"/>
    </source>
</evidence>
<evidence type="ECO:0000256" key="2">
    <source>
        <dbReference type="ARBA" id="ARBA00022448"/>
    </source>
</evidence>
<feature type="domain" description="ABC transmembrane type-1" evidence="8">
    <location>
        <begin position="70"/>
        <end position="273"/>
    </location>
</feature>
<dbReference type="GO" id="GO:0005886">
    <property type="term" value="C:plasma membrane"/>
    <property type="evidence" value="ECO:0007669"/>
    <property type="project" value="UniProtKB-SubCell"/>
</dbReference>
<protein>
    <submittedName>
        <fullName evidence="9">ABC transporter system for sugar, permease protein</fullName>
    </submittedName>
</protein>
<dbReference type="GeneID" id="98299691"/>
<dbReference type="RefSeq" id="WP_033498355.1">
    <property type="nucleotide sequence ID" value="NZ_JGZI01000007.1"/>
</dbReference>
<reference evidence="9 10" key="1">
    <citation type="submission" date="2014-03" db="EMBL/GenBank/DDBJ databases">
        <title>Genomics of Bifidobacteria.</title>
        <authorList>
            <person name="Ventura M."/>
            <person name="Milani C."/>
            <person name="Lugli G.A."/>
        </authorList>
    </citation>
    <scope>NUCLEOTIDE SEQUENCE [LARGE SCALE GENOMIC DNA]</scope>
    <source>
        <strain evidence="9 10">LMG 21775</strain>
    </source>
</reference>
<keyword evidence="4 7" id="KW-0812">Transmembrane</keyword>
<dbReference type="GO" id="GO:0055085">
    <property type="term" value="P:transmembrane transport"/>
    <property type="evidence" value="ECO:0007669"/>
    <property type="project" value="InterPro"/>
</dbReference>
<comment type="caution">
    <text evidence="9">The sequence shown here is derived from an EMBL/GenBank/DDBJ whole genome shotgun (WGS) entry which is preliminary data.</text>
</comment>
<comment type="subcellular location">
    <subcellularLocation>
        <location evidence="1 7">Cell membrane</location>
        <topology evidence="1 7">Multi-pass membrane protein</topology>
    </subcellularLocation>
</comment>
<dbReference type="eggNOG" id="COG1175">
    <property type="taxonomic scope" value="Bacteria"/>
</dbReference>
<dbReference type="Pfam" id="PF00528">
    <property type="entry name" value="BPD_transp_1"/>
    <property type="match status" value="1"/>
</dbReference>
<comment type="similarity">
    <text evidence="7">Belongs to the binding-protein-dependent transport system permease family.</text>
</comment>
<dbReference type="PROSITE" id="PS50928">
    <property type="entry name" value="ABC_TM1"/>
    <property type="match status" value="1"/>
</dbReference>
<dbReference type="PANTHER" id="PTHR43227:SF11">
    <property type="entry name" value="BLL4140 PROTEIN"/>
    <property type="match status" value="1"/>
</dbReference>
<dbReference type="PANTHER" id="PTHR43227">
    <property type="entry name" value="BLL4140 PROTEIN"/>
    <property type="match status" value="1"/>
</dbReference>
<feature type="transmembrane region" description="Helical" evidence="7">
    <location>
        <begin position="69"/>
        <end position="96"/>
    </location>
</feature>
<feature type="transmembrane region" description="Helical" evidence="7">
    <location>
        <begin position="253"/>
        <end position="272"/>
    </location>
</feature>
<keyword evidence="5 7" id="KW-1133">Transmembrane helix</keyword>
<dbReference type="AlphaFoldDB" id="A0A087CJE2"/>
<accession>A0A087CJE2</accession>
<evidence type="ECO:0000256" key="7">
    <source>
        <dbReference type="RuleBase" id="RU363032"/>
    </source>
</evidence>
<evidence type="ECO:0000256" key="4">
    <source>
        <dbReference type="ARBA" id="ARBA00022692"/>
    </source>
</evidence>
<sequence length="284" mass="31728">MISMTGKSIRRWWVLFTLPTCAAFFIGFIAPFIIGVYLSFTSFTTVTDSQWVGLKNFQQAITDPEFMHALWLTVLFTVVTTVFTNIAAFFIAYMFTRAMHGANLFRSVFFLPNLIGGIVLGYIWQLLLNGVLSHWNRSITFSGVYGFWGMVMLVCWQQIGYMMVIYIAGLQTMPSDVLEAAQVDGASSRQTLFSIIIPLMMPSITVCTFLTITGGFKMFDQNLALTNGAPSNTSEMLALNIYRTFYGRIGFEGVGQAKAVVFFLIVATIAIVQNRLTTRKEVAA</sequence>
<keyword evidence="3" id="KW-1003">Cell membrane</keyword>
<keyword evidence="6 7" id="KW-0472">Membrane</keyword>
<dbReference type="Gene3D" id="1.10.3720.10">
    <property type="entry name" value="MetI-like"/>
    <property type="match status" value="1"/>
</dbReference>
<dbReference type="InterPro" id="IPR000515">
    <property type="entry name" value="MetI-like"/>
</dbReference>
<feature type="transmembrane region" description="Helical" evidence="7">
    <location>
        <begin position="191"/>
        <end position="212"/>
    </location>
</feature>
<dbReference type="Proteomes" id="UP000029050">
    <property type="component" value="Unassembled WGS sequence"/>
</dbReference>
<feature type="transmembrane region" description="Helical" evidence="7">
    <location>
        <begin position="147"/>
        <end position="170"/>
    </location>
</feature>
<keyword evidence="10" id="KW-1185">Reference proteome</keyword>